<evidence type="ECO:0000313" key="11">
    <source>
        <dbReference type="Ensembl" id="ENSONIP00000076199.1"/>
    </source>
</evidence>
<dbReference type="GeneTree" id="ENSGT00390000010672"/>
<dbReference type="PANTHER" id="PTHR12616:SF8">
    <property type="entry name" value="VACUOLAR PROTEIN SORTING-ASSOCIATED PROTEIN 8 HOMOLOG"/>
    <property type="match status" value="1"/>
</dbReference>
<feature type="domain" description="RING-type" evidence="10">
    <location>
        <begin position="1185"/>
        <end position="1239"/>
    </location>
</feature>
<dbReference type="SUPFAM" id="SSF50978">
    <property type="entry name" value="WD40 repeat-like"/>
    <property type="match status" value="1"/>
</dbReference>
<evidence type="ECO:0000256" key="7">
    <source>
        <dbReference type="PROSITE-ProRule" id="PRU00175"/>
    </source>
</evidence>
<dbReference type="Gene3D" id="2.130.10.10">
    <property type="entry name" value="YVTN repeat-like/Quinoprotein amine dehydrogenase"/>
    <property type="match status" value="1"/>
</dbReference>
<dbReference type="PROSITE" id="PS50089">
    <property type="entry name" value="ZF_RING_2"/>
    <property type="match status" value="1"/>
</dbReference>
<name>A0A669ET91_ORENI</name>
<keyword evidence="3" id="KW-0479">Metal-binding</keyword>
<evidence type="ECO:0000256" key="8">
    <source>
        <dbReference type="PROSITE-ProRule" id="PRU00221"/>
    </source>
</evidence>
<accession>A0A669ET91</accession>
<dbReference type="PROSITE" id="PS50082">
    <property type="entry name" value="WD_REPEATS_2"/>
    <property type="match status" value="1"/>
</dbReference>
<dbReference type="InterPro" id="IPR056939">
    <property type="entry name" value="Znf_RING_Vps8"/>
</dbReference>
<dbReference type="Pfam" id="PF23412">
    <property type="entry name" value="zf_RING_Vps8"/>
    <property type="match status" value="1"/>
</dbReference>
<reference evidence="11" key="3">
    <citation type="submission" date="2025-09" db="UniProtKB">
        <authorList>
            <consortium name="Ensembl"/>
        </authorList>
    </citation>
    <scope>IDENTIFICATION</scope>
</reference>
<dbReference type="InterPro" id="IPR025941">
    <property type="entry name" value="Vps8_central_dom"/>
</dbReference>
<gene>
    <name evidence="11" type="primary">VPS8</name>
    <name evidence="11" type="synonym">vps8</name>
</gene>
<dbReference type="Proteomes" id="UP000005207">
    <property type="component" value="Linkage group LG13"/>
</dbReference>
<evidence type="ECO:0000256" key="5">
    <source>
        <dbReference type="ARBA" id="ARBA00022833"/>
    </source>
</evidence>
<dbReference type="GO" id="GO:0034058">
    <property type="term" value="P:endosomal vesicle fusion"/>
    <property type="evidence" value="ECO:0007669"/>
    <property type="project" value="TreeGrafter"/>
</dbReference>
<organism evidence="11 12">
    <name type="scientific">Oreochromis niloticus</name>
    <name type="common">Nile tilapia</name>
    <name type="synonym">Tilapia nilotica</name>
    <dbReference type="NCBI Taxonomy" id="8128"/>
    <lineage>
        <taxon>Eukaryota</taxon>
        <taxon>Metazoa</taxon>
        <taxon>Chordata</taxon>
        <taxon>Craniata</taxon>
        <taxon>Vertebrata</taxon>
        <taxon>Euteleostomi</taxon>
        <taxon>Actinopterygii</taxon>
        <taxon>Neopterygii</taxon>
        <taxon>Teleostei</taxon>
        <taxon>Neoteleostei</taxon>
        <taxon>Acanthomorphata</taxon>
        <taxon>Ovalentaria</taxon>
        <taxon>Cichlomorphae</taxon>
        <taxon>Cichliformes</taxon>
        <taxon>Cichlidae</taxon>
        <taxon>African cichlids</taxon>
        <taxon>Pseudocrenilabrinae</taxon>
        <taxon>Oreochromini</taxon>
        <taxon>Oreochromis</taxon>
    </lineage>
</organism>
<dbReference type="OMA" id="NQLFFHQ"/>
<evidence type="ECO:0000313" key="12">
    <source>
        <dbReference type="Proteomes" id="UP000005207"/>
    </source>
</evidence>
<dbReference type="Pfam" id="PF23410">
    <property type="entry name" value="Beta-prop_VPS8"/>
    <property type="match status" value="1"/>
</dbReference>
<dbReference type="InterPro" id="IPR001841">
    <property type="entry name" value="Znf_RING"/>
</dbReference>
<proteinExistence type="inferred from homology"/>
<keyword evidence="4 7" id="KW-0863">Zinc-finger</keyword>
<dbReference type="PANTHER" id="PTHR12616">
    <property type="entry name" value="VACUOLAR PROTEIN SORTING VPS41"/>
    <property type="match status" value="1"/>
</dbReference>
<dbReference type="SMART" id="SM00184">
    <property type="entry name" value="RING"/>
    <property type="match status" value="1"/>
</dbReference>
<dbReference type="InterPro" id="IPR000547">
    <property type="entry name" value="Clathrin_H-chain/VPS_repeat"/>
</dbReference>
<protein>
    <submittedName>
        <fullName evidence="11">VPS8 subunit of CORVET complex</fullName>
    </submittedName>
</protein>
<evidence type="ECO:0000256" key="1">
    <source>
        <dbReference type="ARBA" id="ARBA00009422"/>
    </source>
</evidence>
<dbReference type="InterPro" id="IPR045111">
    <property type="entry name" value="Vps41/Vps8"/>
</dbReference>
<dbReference type="SUPFAM" id="SSF57850">
    <property type="entry name" value="RING/U-box"/>
    <property type="match status" value="1"/>
</dbReference>
<keyword evidence="8" id="KW-0853">WD repeat</keyword>
<dbReference type="Pfam" id="PF12816">
    <property type="entry name" value="TPR_Vps8"/>
    <property type="match status" value="2"/>
</dbReference>
<dbReference type="GO" id="GO:0005770">
    <property type="term" value="C:late endosome"/>
    <property type="evidence" value="ECO:0007669"/>
    <property type="project" value="TreeGrafter"/>
</dbReference>
<feature type="repeat" description="WD" evidence="8">
    <location>
        <begin position="149"/>
        <end position="190"/>
    </location>
</feature>
<dbReference type="GO" id="GO:0033263">
    <property type="term" value="C:CORVET complex"/>
    <property type="evidence" value="ECO:0007669"/>
    <property type="project" value="TreeGrafter"/>
</dbReference>
<keyword evidence="2" id="KW-0813">Transport</keyword>
<dbReference type="GO" id="GO:0030897">
    <property type="term" value="C:HOPS complex"/>
    <property type="evidence" value="ECO:0007669"/>
    <property type="project" value="TreeGrafter"/>
</dbReference>
<dbReference type="GO" id="GO:0006623">
    <property type="term" value="P:protein targeting to vacuole"/>
    <property type="evidence" value="ECO:0007669"/>
    <property type="project" value="InterPro"/>
</dbReference>
<sequence>MFLFYFCSQIDDKEFDIPQVDTPPTLESILNELEDEEEPFVLEDTCILNTDNMDAHSCETSSLASSDSGDPTHLKRHRTVDMSSTVHGCVLRHSLLKGISAQIVSAAVSCTFLCLQTVSGVIAVGTSHGLALVFDANQALRLCLGTKTTGAEFGAVSALSINHDCSRLLCGFAKGQITMWDLANGKLLRTITDAHPPGTAILHVKFTDDPTIAVCNDSGGSVFELAFRRVMGMRSCDSRCLFSGSKGEVCCIEPLRSPPDFRDHPITHYSLLAMASLTKILVIGLKPSLKVWMTFPYNKSDPSSVPQLAWQFVAVQKMVNPVLAFCKGDTVHFLLVKKEESGTIHVIKQRQFQLSCDIISLSWINSRTLVLVDSHEKLHVVDRPSQEVLETLDLEQVQLVYNSRHFKSLATGGNVSQALALVGEKACYQSVSSYSGQIVYLGTKSAHIMTLRNWRERIDCLMKQEHFVEALSLAWSFHEGAAKAVVGLYGDSLKRKAVVSDKMIEILFQFAEHALKKCPEQGKIQVMEQHFQDVVPVLVDYCLLLQRADLLFNQLYSRLVENMVAKAVFLESLESYIVADRVGHLTPAIMRDLLDHYHSNGMMDSLERCIVHLDVTSLDIQQVVQVCWENQLYDAMIYVFNSGTNDYITPMEVSPPLKTLDFCHRRAYPLGDIPEDLVVQVKNQVFDFLIRLHSADSSEEEEVFPFIRTLLHFDTREFLNVLAMTFEDFKNDKQALEYQQRIVDILLQVMVDNPDFTPSQVGGLFTFLARQLAKPDNTLFVNRKLFDQVLEFLCCPDDDSRHTERQQVLLELLQVGGVVQFNEERLLMLAEKAKFYQICEFLYEKNHQYDMIIDCYLKDPLRKWEIFNYIHNLLSMPGYSNEEKQRVKSKVLKHIKDVVTLDPSKSADLVLFHFTTEVQQIISELQVREGPHSGSILPQEGDLHELLLDLMCRFAPDQLLSFLHTSQHYRLEEAIQITQKHHCNEATAYLLETKGDVHGAFAVLLETLKETLCALTAESDRGAKDRRCDEDEAVRAESMLMKLKESVNDIIVFCHRSCQGLDQKQREVLWFPLLDTMMASQKQVKGLNAKHTSDVLKELTMKVLNAMSSFISLPAIIQQILQDPVYGKGKLAEIQGLILGMLDTFNYEQTLLETTTNLLNYDLHWSLAHLRAAVTRGLHPRQDCCNICLQQYKRRQDAAEEIIVFSCGHLYHLQCLQQKDCVWGCASELQRQWRCYKCSAIHGGRVGPSTEPKRGRSTSLAQVCVCVCVRGVTLILHGRPPTATLDLQQEQSWDEIRCLYRGPSRVLKQFFTHFHLYMTDSTDSRLAPCLSNPNACFCGSAGSADEATGF</sequence>
<dbReference type="InParanoid" id="A0A669ET91"/>
<dbReference type="GO" id="GO:0008270">
    <property type="term" value="F:zinc ion binding"/>
    <property type="evidence" value="ECO:0007669"/>
    <property type="project" value="UniProtKB-KW"/>
</dbReference>
<dbReference type="PROSITE" id="PS50236">
    <property type="entry name" value="CHCR"/>
    <property type="match status" value="1"/>
</dbReference>
<evidence type="ECO:0000256" key="3">
    <source>
        <dbReference type="ARBA" id="ARBA00022723"/>
    </source>
</evidence>
<evidence type="ECO:0000256" key="6">
    <source>
        <dbReference type="ARBA" id="ARBA00022927"/>
    </source>
</evidence>
<evidence type="ECO:0000256" key="4">
    <source>
        <dbReference type="ARBA" id="ARBA00022771"/>
    </source>
</evidence>
<dbReference type="Pfam" id="PF23556">
    <property type="entry name" value="TPR_Vps41"/>
    <property type="match status" value="1"/>
</dbReference>
<dbReference type="Ensembl" id="ENSONIT00000034785.1">
    <property type="protein sequence ID" value="ENSONIP00000076199.1"/>
    <property type="gene ID" value="ENSONIG00000041015.1"/>
</dbReference>
<dbReference type="InterPro" id="IPR036322">
    <property type="entry name" value="WD40_repeat_dom_sf"/>
</dbReference>
<dbReference type="GO" id="GO:0005769">
    <property type="term" value="C:early endosome"/>
    <property type="evidence" value="ECO:0007669"/>
    <property type="project" value="TreeGrafter"/>
</dbReference>
<keyword evidence="12" id="KW-1185">Reference proteome</keyword>
<comment type="similarity">
    <text evidence="1">Belongs to the VPS8 family.</text>
</comment>
<dbReference type="InterPro" id="IPR001680">
    <property type="entry name" value="WD40_rpt"/>
</dbReference>
<reference evidence="11" key="2">
    <citation type="submission" date="2025-08" db="UniProtKB">
        <authorList>
            <consortium name="Ensembl"/>
        </authorList>
    </citation>
    <scope>IDENTIFICATION</scope>
</reference>
<reference evidence="12" key="1">
    <citation type="submission" date="2012-01" db="EMBL/GenBank/DDBJ databases">
        <title>The Genome Sequence of Oreochromis niloticus (Nile Tilapia).</title>
        <authorList>
            <consortium name="Broad Institute Genome Assembly Team"/>
            <consortium name="Broad Institute Sequencing Platform"/>
            <person name="Di Palma F."/>
            <person name="Johnson J."/>
            <person name="Lander E.S."/>
            <person name="Lindblad-Toh K."/>
        </authorList>
    </citation>
    <scope>NUCLEOTIDE SEQUENCE [LARGE SCALE GENOMIC DNA]</scope>
</reference>
<evidence type="ECO:0000256" key="2">
    <source>
        <dbReference type="ARBA" id="ARBA00022448"/>
    </source>
</evidence>
<keyword evidence="6" id="KW-0653">Protein transport</keyword>
<keyword evidence="5" id="KW-0862">Zinc</keyword>
<dbReference type="InterPro" id="IPR015943">
    <property type="entry name" value="WD40/YVTN_repeat-like_dom_sf"/>
</dbReference>
<evidence type="ECO:0000256" key="9">
    <source>
        <dbReference type="PROSITE-ProRule" id="PRU01006"/>
    </source>
</evidence>
<evidence type="ECO:0000259" key="10">
    <source>
        <dbReference type="PROSITE" id="PS50089"/>
    </source>
</evidence>
<dbReference type="FunFam" id="2.130.10.10:FF:000851">
    <property type="entry name" value="VPS8 subunit of CORVET complex"/>
    <property type="match status" value="1"/>
</dbReference>
<dbReference type="CDD" id="cd16687">
    <property type="entry name" value="RING-H2_Vps8"/>
    <property type="match status" value="1"/>
</dbReference>
<feature type="repeat" description="CHCR" evidence="9">
    <location>
        <begin position="894"/>
        <end position="1049"/>
    </location>
</feature>